<evidence type="ECO:0000256" key="3">
    <source>
        <dbReference type="ARBA" id="ARBA00022692"/>
    </source>
</evidence>
<feature type="region of interest" description="Disordered" evidence="7">
    <location>
        <begin position="1821"/>
        <end position="1843"/>
    </location>
</feature>
<sequence length="1951" mass="221991">TVEILKECEMKISSENNPIQIDNLTVKKSFSFSRDVAVCACCSNSSWGDSVCAEVRESSLKYFESEKEKLPTSEKELEVKSENTLPTLLKNIETDLSNDKTVSMPALEVKEDIGNSRRFKGYNVYAESVRSKTAQGIWFSLPEIENSSIENISLLNCEAADLKSDKFSAIVEDSNSSGHLDHKKCEAESGIDLEAFDKPFCRVPRRSVCYAYNSSNSFHRRRSNAFSDRSLSRLHSQVSFQTPDNSENTLEEVGTNSKGKYVAMSHEDTSSGAVHCFRDEFGNWYSYTFGDDTASGGLQEIFSTEDLPTDGPSSPIQASLRERAKQQERTRALESSQPSTTIEASENGATTSCALPDIVPDVTYSWEGFRSQLHAGLPSIKTDITKPLVNKYYMLPVIGNFSLKVSFDRLQLLAIFDRNKNIMQITTSVLLATLVAALGYLLITRNYFYDFWLFVICFVIAKCQFSLLKSVQPDSASPVHGHNAAIAFNRAIYFCLVAILIIVADEASMISPNSITLYHMSLYSKATLEFSRDLLLGFLLAFPLVFLLGLLPQFNTFIMHILEQLDMHVFGGSAHTSLQASFFSMCRNLFFAVFLSCFCYFPLEFTPQGTPRGQNVLFSFFTGLLVAVSYHLSRSTSNPEVLLKLLKKKICLKEDPNNPLETYDPLPEKLMHTVTTRLIHDSIACFLVIFIVFAVHLSTVFTSLKDLIYFLYTITGGLGILLHYLLPQLRKQLPWLILSSPVLKSYEYSLFECQEHSRIMWFEKVYVWFVIIEKNILYPLICMSAMTIFADELADKFGSILASAIITITSMKLLRSAFSNTVHQHVVLIWTVLFFGYDYYGYSETFLIDYFIMAIFVEKMLELHLKFKFIMTYTAPWQMAWGSAFHAFAQPFSVPHCGMLFVQSIVSTFFSAPLNPFLGSAIFITSYMRPVKFWEKDYNTKRVDHSNTRFSMQIDSNPGSDDNNLNSIFYEHLTRSLQNSLCGDLLLGRWGKFASGDCFIMASYNLNALVHIIEVGNGFVTFQLRGLEFRGTYCQQREVEAITEDVDDDKGFCCFQPGHAANMLSLNSCFSQHWLAWEVAQSKYIVEGYSVNDNTASTMFQLFDLRKVFVTYYVTSIIFYCIRNKKLKQWLSDSSLMGQLNDLKSADFVDLDAIFRPVTDKDYDLTSGGITRERFLQNYHEWIKCCNEKRKVEEDGAESNLVTLCFALSLLGRRLLSTASNNQWNASLKSFLHGLHSLFKGDFRVTAIKDEWIFSDSDLALLRSVVAPAVRMALKLHQDHFTCIDEYENDKVMYDAISQHEENFVICHEGNPEWRQAVLQNRSNLLALRYVMDDGNDDYKIIMLVKRCLNFRVIKVNKECVRGLWAGQLQELIFLRNRNPERGSIQNAKQALRNMINSSCDQPIGYPIYVSPLTTSYADTNPFFCKISVGNLNTKSIINQYAGHCHRSGGESDEDMTFQDQDGKASTSRVVKAINKVDSYEISLEHDSNAIDIDPCFFKNISIATQPVFREISCQFNQIDAEEVVQEQISSWSRCLSLLPNISQEKIHKYLIIDDSSTDFGARAASKHKISGYQLFKENLVKNLVVKPNVNIEINYFLIRANVSASMKKNHWYGRMLQANSVPFDKTCTEVLQQWHVPAKGKNSEPIKLSKVSFEKSDLKKDINNSRKRPFVSGNRNFCATPIFAHNPSDEKIKKLSDSLYNLEEGIAFANLLKGNSYHSTSYYETSISEYQLKNLVLSKEKIKTLQKATLSQSTSLWLEDRKKRLTSSNIGFVINRQKKKNISFESPNCKKVTKCKSNHTRKLKAPRFIFAAGRSNRLNHRSSSYTSIPTSSNEGGSGSMTEDLRLSNVKGKARLVDITCVTAALSSKAKRDLLWPNMQWMLEVNRWDGWYPHKNMIGDILYYWEPNSSDPERRCNIDKKIYLLRIENYIVPVTEDGIVLLSDNLLEVKL</sequence>
<gene>
    <name evidence="9" type="primary">PCNX</name>
</gene>
<evidence type="ECO:0000256" key="4">
    <source>
        <dbReference type="ARBA" id="ARBA00022989"/>
    </source>
</evidence>
<dbReference type="EMBL" id="HAAD01001644">
    <property type="protein sequence ID" value="CDG67876.1"/>
    <property type="molecule type" value="mRNA"/>
</dbReference>
<feature type="transmembrane region" description="Helical" evidence="6">
    <location>
        <begin position="582"/>
        <end position="603"/>
    </location>
</feature>
<feature type="compositionally biased region" description="Polar residues" evidence="7">
    <location>
        <begin position="333"/>
        <end position="347"/>
    </location>
</feature>
<feature type="transmembrane region" description="Helical" evidence="6">
    <location>
        <begin position="534"/>
        <end position="562"/>
    </location>
</feature>
<dbReference type="PANTHER" id="PTHR12372:SF7">
    <property type="entry name" value="PROTEIN PECANEX"/>
    <property type="match status" value="1"/>
</dbReference>
<feature type="non-terminal residue" evidence="9">
    <location>
        <position position="1"/>
    </location>
</feature>
<dbReference type="OrthoDB" id="4327074at2759"/>
<proteinExistence type="evidence at transcript level"/>
<feature type="compositionally biased region" description="Basic and acidic residues" evidence="7">
    <location>
        <begin position="320"/>
        <end position="332"/>
    </location>
</feature>
<evidence type="ECO:0000256" key="2">
    <source>
        <dbReference type="ARBA" id="ARBA00010170"/>
    </source>
</evidence>
<evidence type="ECO:0000256" key="5">
    <source>
        <dbReference type="ARBA" id="ARBA00023136"/>
    </source>
</evidence>
<evidence type="ECO:0000313" key="9">
    <source>
        <dbReference type="EMBL" id="CDG67876.1"/>
    </source>
</evidence>
<evidence type="ECO:0000256" key="7">
    <source>
        <dbReference type="SAM" id="MobiDB-lite"/>
    </source>
</evidence>
<feature type="domain" description="Pecanex C-terminal" evidence="8">
    <location>
        <begin position="1197"/>
        <end position="1421"/>
    </location>
</feature>
<dbReference type="PANTHER" id="PTHR12372">
    <property type="entry name" value="PECANEX"/>
    <property type="match status" value="1"/>
</dbReference>
<dbReference type="GO" id="GO:0016020">
    <property type="term" value="C:membrane"/>
    <property type="evidence" value="ECO:0007669"/>
    <property type="project" value="UniProtKB-SubCell"/>
</dbReference>
<keyword evidence="3 6" id="KW-0812">Transmembrane</keyword>
<protein>
    <recommendedName>
        <fullName evidence="6">Pecanex-like protein</fullName>
    </recommendedName>
</protein>
<feature type="transmembrane region" description="Helical" evidence="6">
    <location>
        <begin position="451"/>
        <end position="471"/>
    </location>
</feature>
<feature type="region of interest" description="Disordered" evidence="7">
    <location>
        <begin position="303"/>
        <end position="347"/>
    </location>
</feature>
<name>T2M736_HYDVU</name>
<comment type="similarity">
    <text evidence="2 6">Belongs to the pecanex family.</text>
</comment>
<accession>T2M736</accession>
<feature type="compositionally biased region" description="Low complexity" evidence="7">
    <location>
        <begin position="1823"/>
        <end position="1833"/>
    </location>
</feature>
<keyword evidence="4 6" id="KW-1133">Transmembrane helix</keyword>
<evidence type="ECO:0000256" key="1">
    <source>
        <dbReference type="ARBA" id="ARBA00004141"/>
    </source>
</evidence>
<comment type="subcellular location">
    <subcellularLocation>
        <location evidence="1 6">Membrane</location>
        <topology evidence="1 6">Multi-pass membrane protein</topology>
    </subcellularLocation>
</comment>
<evidence type="ECO:0000259" key="8">
    <source>
        <dbReference type="Pfam" id="PF05041"/>
    </source>
</evidence>
<keyword evidence="5 6" id="KW-0472">Membrane</keyword>
<feature type="transmembrane region" description="Helical" evidence="6">
    <location>
        <begin position="765"/>
        <end position="790"/>
    </location>
</feature>
<feature type="transmembrane region" description="Helical" evidence="6">
    <location>
        <begin position="797"/>
        <end position="819"/>
    </location>
</feature>
<dbReference type="Pfam" id="PF05041">
    <property type="entry name" value="Pecanex_C"/>
    <property type="match status" value="1"/>
</dbReference>
<evidence type="ECO:0000256" key="6">
    <source>
        <dbReference type="RuleBase" id="RU367089"/>
    </source>
</evidence>
<reference evidence="9" key="1">
    <citation type="journal article" date="2013" name="Genome Biol. Evol.">
        <title>Punctuated emergences of genetic and phenotypic innovations in eumetazoan, bilaterian, euteleostome, and hominidae ancestors.</title>
        <authorList>
            <person name="Wenger Y."/>
            <person name="Galliot B."/>
        </authorList>
    </citation>
    <scope>NUCLEOTIDE SEQUENCE</scope>
    <source>
        <tissue evidence="9">Whole animals</tissue>
    </source>
</reference>
<feature type="transmembrane region" description="Helical" evidence="6">
    <location>
        <begin position="707"/>
        <end position="726"/>
    </location>
</feature>
<feature type="transmembrane region" description="Helical" evidence="6">
    <location>
        <begin position="422"/>
        <end position="444"/>
    </location>
</feature>
<feature type="transmembrane region" description="Helical" evidence="6">
    <location>
        <begin position="678"/>
        <end position="695"/>
    </location>
</feature>
<organism evidence="9">
    <name type="scientific">Hydra vulgaris</name>
    <name type="common">Hydra</name>
    <name type="synonym">Hydra attenuata</name>
    <dbReference type="NCBI Taxonomy" id="6087"/>
    <lineage>
        <taxon>Eukaryota</taxon>
        <taxon>Metazoa</taxon>
        <taxon>Cnidaria</taxon>
        <taxon>Hydrozoa</taxon>
        <taxon>Hydroidolina</taxon>
        <taxon>Anthoathecata</taxon>
        <taxon>Aplanulata</taxon>
        <taxon>Hydridae</taxon>
        <taxon>Hydra</taxon>
    </lineage>
</organism>
<feature type="transmembrane region" description="Helical" evidence="6">
    <location>
        <begin position="491"/>
        <end position="513"/>
    </location>
</feature>
<dbReference type="InterPro" id="IPR007735">
    <property type="entry name" value="Pecanex_C"/>
</dbReference>
<dbReference type="InterPro" id="IPR039797">
    <property type="entry name" value="Pecanex"/>
</dbReference>